<accession>A0AAV5TW82</accession>
<evidence type="ECO:0008006" key="3">
    <source>
        <dbReference type="Google" id="ProtNLM"/>
    </source>
</evidence>
<dbReference type="EMBL" id="BTSX01000005">
    <property type="protein sequence ID" value="GMS98622.1"/>
    <property type="molecule type" value="Genomic_DNA"/>
</dbReference>
<protein>
    <recommendedName>
        <fullName evidence="3">Protein kinase domain-containing protein</fullName>
    </recommendedName>
</protein>
<feature type="non-terminal residue" evidence="1">
    <location>
        <position position="1"/>
    </location>
</feature>
<keyword evidence="2" id="KW-1185">Reference proteome</keyword>
<reference evidence="1" key="1">
    <citation type="submission" date="2023-10" db="EMBL/GenBank/DDBJ databases">
        <title>Genome assembly of Pristionchus species.</title>
        <authorList>
            <person name="Yoshida K."/>
            <person name="Sommer R.J."/>
        </authorList>
    </citation>
    <scope>NUCLEOTIDE SEQUENCE</scope>
    <source>
        <strain evidence="1">RS0144</strain>
    </source>
</reference>
<dbReference type="AlphaFoldDB" id="A0AAV5TW82"/>
<dbReference type="Proteomes" id="UP001432027">
    <property type="component" value="Unassembled WGS sequence"/>
</dbReference>
<dbReference type="InterPro" id="IPR011009">
    <property type="entry name" value="Kinase-like_dom_sf"/>
</dbReference>
<gene>
    <name evidence="1" type="ORF">PENTCL1PPCAC_20797</name>
</gene>
<comment type="caution">
    <text evidence="1">The sequence shown here is derived from an EMBL/GenBank/DDBJ whole genome shotgun (WGS) entry which is preliminary data.</text>
</comment>
<dbReference type="Gene3D" id="3.30.200.20">
    <property type="entry name" value="Phosphorylase Kinase, domain 1"/>
    <property type="match status" value="1"/>
</dbReference>
<evidence type="ECO:0000313" key="1">
    <source>
        <dbReference type="EMBL" id="GMS98622.1"/>
    </source>
</evidence>
<organism evidence="1 2">
    <name type="scientific">Pristionchus entomophagus</name>
    <dbReference type="NCBI Taxonomy" id="358040"/>
    <lineage>
        <taxon>Eukaryota</taxon>
        <taxon>Metazoa</taxon>
        <taxon>Ecdysozoa</taxon>
        <taxon>Nematoda</taxon>
        <taxon>Chromadorea</taxon>
        <taxon>Rhabditida</taxon>
        <taxon>Rhabditina</taxon>
        <taxon>Diplogasteromorpha</taxon>
        <taxon>Diplogasteroidea</taxon>
        <taxon>Neodiplogasteridae</taxon>
        <taxon>Pristionchus</taxon>
    </lineage>
</organism>
<proteinExistence type="predicted"/>
<name>A0AAV5TW82_9BILA</name>
<evidence type="ECO:0000313" key="2">
    <source>
        <dbReference type="Proteomes" id="UP001432027"/>
    </source>
</evidence>
<sequence length="158" mass="18228">QMTSLEQQHARALANMAQFPTTEIPKLLNDFTIGEQIGRGHFHISVVHRASYNGTEVAVRMGKLYNDSYENAKKLNELFNQATLVKHHNVVKIFGYSLHEQDINGSKYINHASVLELMVISMEQIWKVAATRLFEQEKLEFFLISCVLQNVRNVYFEN</sequence>
<dbReference type="SUPFAM" id="SSF56112">
    <property type="entry name" value="Protein kinase-like (PK-like)"/>
    <property type="match status" value="1"/>
</dbReference>